<reference evidence="1 2" key="1">
    <citation type="submission" date="2018-06" db="EMBL/GenBank/DDBJ databases">
        <title>Genomic Encyclopedia of Archaeal and Bacterial Type Strains, Phase II (KMG-II): from individual species to whole genera.</title>
        <authorList>
            <person name="Goeker M."/>
        </authorList>
    </citation>
    <scope>NUCLEOTIDE SEQUENCE [LARGE SCALE GENOMIC DNA]</scope>
    <source>
        <strain evidence="1 2">DSM 22011</strain>
    </source>
</reference>
<organism evidence="1 2">
    <name type="scientific">Salipiger aestuarii</name>
    <dbReference type="NCBI Taxonomy" id="568098"/>
    <lineage>
        <taxon>Bacteria</taxon>
        <taxon>Pseudomonadati</taxon>
        <taxon>Pseudomonadota</taxon>
        <taxon>Alphaproteobacteria</taxon>
        <taxon>Rhodobacterales</taxon>
        <taxon>Roseobacteraceae</taxon>
        <taxon>Salipiger</taxon>
    </lineage>
</organism>
<keyword evidence="2" id="KW-1185">Reference proteome</keyword>
<sequence>MAVWRAAFFGWTGARSVSANGVEPLRAPGPRAIAYMCDLVAGSGRSALPH</sequence>
<name>A0A327YC28_9RHOB</name>
<dbReference type="Proteomes" id="UP000249165">
    <property type="component" value="Unassembled WGS sequence"/>
</dbReference>
<protein>
    <submittedName>
        <fullName evidence="1">Uncharacterized protein</fullName>
    </submittedName>
</protein>
<evidence type="ECO:0000313" key="1">
    <source>
        <dbReference type="EMBL" id="RAK18533.1"/>
    </source>
</evidence>
<proteinExistence type="predicted"/>
<evidence type="ECO:0000313" key="2">
    <source>
        <dbReference type="Proteomes" id="UP000249165"/>
    </source>
</evidence>
<gene>
    <name evidence="1" type="ORF">ATI53_101238</name>
</gene>
<accession>A0A327YC28</accession>
<dbReference type="AlphaFoldDB" id="A0A327YC28"/>
<dbReference type="EMBL" id="QLMG01000012">
    <property type="protein sequence ID" value="RAK18533.1"/>
    <property type="molecule type" value="Genomic_DNA"/>
</dbReference>
<comment type="caution">
    <text evidence="1">The sequence shown here is derived from an EMBL/GenBank/DDBJ whole genome shotgun (WGS) entry which is preliminary data.</text>
</comment>